<feature type="compositionally biased region" description="Basic and acidic residues" evidence="1">
    <location>
        <begin position="51"/>
        <end position="64"/>
    </location>
</feature>
<keyword evidence="3" id="KW-1185">Reference proteome</keyword>
<evidence type="ECO:0000313" key="2">
    <source>
        <dbReference type="EMBL" id="CAG5043337.1"/>
    </source>
</evidence>
<dbReference type="EMBL" id="CAJQZP010001402">
    <property type="protein sequence ID" value="CAG5043337.1"/>
    <property type="molecule type" value="Genomic_DNA"/>
</dbReference>
<dbReference type="AlphaFoldDB" id="A0A8S3XV26"/>
<proteinExistence type="predicted"/>
<organism evidence="2 3">
    <name type="scientific">Parnassius apollo</name>
    <name type="common">Apollo butterfly</name>
    <name type="synonym">Papilio apollo</name>
    <dbReference type="NCBI Taxonomy" id="110799"/>
    <lineage>
        <taxon>Eukaryota</taxon>
        <taxon>Metazoa</taxon>
        <taxon>Ecdysozoa</taxon>
        <taxon>Arthropoda</taxon>
        <taxon>Hexapoda</taxon>
        <taxon>Insecta</taxon>
        <taxon>Pterygota</taxon>
        <taxon>Neoptera</taxon>
        <taxon>Endopterygota</taxon>
        <taxon>Lepidoptera</taxon>
        <taxon>Glossata</taxon>
        <taxon>Ditrysia</taxon>
        <taxon>Papilionoidea</taxon>
        <taxon>Papilionidae</taxon>
        <taxon>Parnassiinae</taxon>
        <taxon>Parnassini</taxon>
        <taxon>Parnassius</taxon>
        <taxon>Parnassius</taxon>
    </lineage>
</organism>
<sequence length="96" mass="10723">MLSMPPTKKKGVMSKPAATNVETCRCLVLKSLNDSEYESNSEEDPFEDNGTDDKYSPNNEREESSSSSSSSCEDEVSVDEDDNELCKFKAVLSIWR</sequence>
<gene>
    <name evidence="2" type="ORF">PAPOLLO_LOCUS22668</name>
</gene>
<name>A0A8S3XV26_PARAO</name>
<feature type="compositionally biased region" description="Acidic residues" evidence="1">
    <location>
        <begin position="72"/>
        <end position="81"/>
    </location>
</feature>
<evidence type="ECO:0000313" key="3">
    <source>
        <dbReference type="Proteomes" id="UP000691718"/>
    </source>
</evidence>
<evidence type="ECO:0000256" key="1">
    <source>
        <dbReference type="SAM" id="MobiDB-lite"/>
    </source>
</evidence>
<reference evidence="2" key="1">
    <citation type="submission" date="2021-04" db="EMBL/GenBank/DDBJ databases">
        <authorList>
            <person name="Tunstrom K."/>
        </authorList>
    </citation>
    <scope>NUCLEOTIDE SEQUENCE</scope>
</reference>
<comment type="caution">
    <text evidence="2">The sequence shown here is derived from an EMBL/GenBank/DDBJ whole genome shotgun (WGS) entry which is preliminary data.</text>
</comment>
<protein>
    <submittedName>
        <fullName evidence="2">(apollo) hypothetical protein</fullName>
    </submittedName>
</protein>
<feature type="region of interest" description="Disordered" evidence="1">
    <location>
        <begin position="35"/>
        <end position="81"/>
    </location>
</feature>
<dbReference type="Proteomes" id="UP000691718">
    <property type="component" value="Unassembled WGS sequence"/>
</dbReference>
<accession>A0A8S3XV26</accession>
<feature type="compositionally biased region" description="Acidic residues" evidence="1">
    <location>
        <begin position="35"/>
        <end position="50"/>
    </location>
</feature>